<dbReference type="Gene3D" id="2.130.10.10">
    <property type="entry name" value="YVTN repeat-like/Quinoprotein amine dehydrogenase"/>
    <property type="match status" value="1"/>
</dbReference>
<dbReference type="PANTHER" id="PTHR45589:SF1">
    <property type="entry name" value="WD REPEAT DOMAIN 62, ISOFORM G"/>
    <property type="match status" value="1"/>
</dbReference>
<dbReference type="InterPro" id="IPR052779">
    <property type="entry name" value="WDR62"/>
</dbReference>
<dbReference type="GO" id="GO:0016301">
    <property type="term" value="F:kinase activity"/>
    <property type="evidence" value="ECO:0007669"/>
    <property type="project" value="UniProtKB-KW"/>
</dbReference>
<dbReference type="InterPro" id="IPR001680">
    <property type="entry name" value="WD40_rpt"/>
</dbReference>
<keyword evidence="1" id="KW-0418">Kinase</keyword>
<evidence type="ECO:0000313" key="1">
    <source>
        <dbReference type="EMBL" id="CAB3263642.1"/>
    </source>
</evidence>
<dbReference type="AlphaFoldDB" id="A0A6F9DJN5"/>
<dbReference type="InterPro" id="IPR015943">
    <property type="entry name" value="WD40/YVTN_repeat-like_dom_sf"/>
</dbReference>
<dbReference type="SMART" id="SM00320">
    <property type="entry name" value="WD40"/>
    <property type="match status" value="4"/>
</dbReference>
<proteinExistence type="evidence at transcript level"/>
<dbReference type="Pfam" id="PF00400">
    <property type="entry name" value="WD40"/>
    <property type="match status" value="3"/>
</dbReference>
<dbReference type="EMBL" id="LR787780">
    <property type="protein sequence ID" value="CAB3263642.1"/>
    <property type="molecule type" value="mRNA"/>
</dbReference>
<dbReference type="PANTHER" id="PTHR45589">
    <property type="entry name" value="WD REPEAT DOMAIN 62, ISOFORM G"/>
    <property type="match status" value="1"/>
</dbReference>
<name>A0A6F9DJN5_9ASCI</name>
<accession>A0A6F9DJN5</accession>
<dbReference type="SUPFAM" id="SSF50978">
    <property type="entry name" value="WD40 repeat-like"/>
    <property type="match status" value="1"/>
</dbReference>
<keyword evidence="1" id="KW-0808">Transferase</keyword>
<reference evidence="1" key="1">
    <citation type="submission" date="2020-04" db="EMBL/GenBank/DDBJ databases">
        <authorList>
            <person name="Neveu A P."/>
        </authorList>
    </citation>
    <scope>NUCLEOTIDE SEQUENCE</scope>
    <source>
        <tissue evidence="1">Whole embryo</tissue>
    </source>
</reference>
<gene>
    <name evidence="1" type="primary">Mapkbp1</name>
</gene>
<organism evidence="1">
    <name type="scientific">Phallusia mammillata</name>
    <dbReference type="NCBI Taxonomy" id="59560"/>
    <lineage>
        <taxon>Eukaryota</taxon>
        <taxon>Metazoa</taxon>
        <taxon>Chordata</taxon>
        <taxon>Tunicata</taxon>
        <taxon>Ascidiacea</taxon>
        <taxon>Phlebobranchia</taxon>
        <taxon>Ascidiidae</taxon>
        <taxon>Phallusia</taxon>
    </lineage>
</organism>
<protein>
    <submittedName>
        <fullName evidence="1">Mitogen-activated protein kinase-binding protein 1-like</fullName>
    </submittedName>
</protein>
<sequence>MERSNSTAKDGVSRRKRNFANFNYRRRSRVNCAVQYNAELGSVLGLTLKSNCAFACDSNSALLAYPAGCVIVLHNPRNGKQQFIFNPGQKTITCLKFSCDGNFIATGESGHQPCVRVFSVSDRSQVASVQSHKYGVSCVDFSPNSKYVISIGYQHDNVINVWDWKRNIIAASNKVSTKVKSVAFSECSNYFVTVGNRHVKFWYLEKASTPDNCTVPLKGRSAILETLRNHMFCDVVCGVGADSHLTFAITRSGLLCQFNAKRTVARHVELKGTAGRTICIINDTILCGSGNGYIYIYSTKTLDYMTEIAPPDIVQ</sequence>
<dbReference type="InterPro" id="IPR036322">
    <property type="entry name" value="WD40_repeat_dom_sf"/>
</dbReference>